<dbReference type="GO" id="GO:0043709">
    <property type="term" value="P:cell adhesion involved in single-species biofilm formation"/>
    <property type="evidence" value="ECO:0007669"/>
    <property type="project" value="TreeGrafter"/>
</dbReference>
<dbReference type="InterPro" id="IPR054160">
    <property type="entry name" value="MrkD_recept-bd"/>
</dbReference>
<dbReference type="OrthoDB" id="6052505at2"/>
<evidence type="ECO:0000313" key="9">
    <source>
        <dbReference type="Proteomes" id="UP000014568"/>
    </source>
</evidence>
<dbReference type="InterPro" id="IPR050263">
    <property type="entry name" value="Bact_Fimbrial_Adh_Pro"/>
</dbReference>
<keyword evidence="3 5" id="KW-0732">Signal</keyword>
<dbReference type="EMBL" id="ATGI01000038">
    <property type="protein sequence ID" value="EPF70310.1"/>
    <property type="molecule type" value="Genomic_DNA"/>
</dbReference>
<accession>S3MR18</accession>
<evidence type="ECO:0000313" key="8">
    <source>
        <dbReference type="EMBL" id="EPF70310.1"/>
    </source>
</evidence>
<evidence type="ECO:0000259" key="7">
    <source>
        <dbReference type="Pfam" id="PF22003"/>
    </source>
</evidence>
<evidence type="ECO:0000256" key="3">
    <source>
        <dbReference type="ARBA" id="ARBA00022729"/>
    </source>
</evidence>
<feature type="domain" description="MrkD-like receptor binding" evidence="7">
    <location>
        <begin position="36"/>
        <end position="180"/>
    </location>
</feature>
<dbReference type="Pfam" id="PF22003">
    <property type="entry name" value="MrkDrd"/>
    <property type="match status" value="1"/>
</dbReference>
<dbReference type="SUPFAM" id="SSF49401">
    <property type="entry name" value="Bacterial adhesins"/>
    <property type="match status" value="1"/>
</dbReference>
<evidence type="ECO:0000256" key="5">
    <source>
        <dbReference type="SAM" id="SignalP"/>
    </source>
</evidence>
<dbReference type="eggNOG" id="COG3539">
    <property type="taxonomic scope" value="Bacteria"/>
</dbReference>
<dbReference type="InterPro" id="IPR000259">
    <property type="entry name" value="Adhesion_dom_fimbrial"/>
</dbReference>
<dbReference type="InterPro" id="IPR036937">
    <property type="entry name" value="Adhesion_dom_fimbrial_sf"/>
</dbReference>
<proteinExistence type="inferred from homology"/>
<dbReference type="Proteomes" id="UP000014568">
    <property type="component" value="Unassembled WGS sequence"/>
</dbReference>
<comment type="similarity">
    <text evidence="2">Belongs to the fimbrial protein family.</text>
</comment>
<dbReference type="Pfam" id="PF00419">
    <property type="entry name" value="Fimbrial"/>
    <property type="match status" value="1"/>
</dbReference>
<evidence type="ECO:0000256" key="2">
    <source>
        <dbReference type="ARBA" id="ARBA00006671"/>
    </source>
</evidence>
<reference evidence="8 9" key="1">
    <citation type="submission" date="2013-06" db="EMBL/GenBank/DDBJ databases">
        <title>The Genome Sequence of Acinetobacter rudis CIP 110305.</title>
        <authorList>
            <consortium name="The Broad Institute Genome Sequencing Platform"/>
            <consortium name="The Broad Institute Genome Sequencing Center for Infectious Disease"/>
            <person name="Cerqueira G."/>
            <person name="Feldgarden M."/>
            <person name="Courvalin P."/>
            <person name="Perichon B."/>
            <person name="Grillot-Courvalin C."/>
            <person name="Clermont D."/>
            <person name="Rocha E."/>
            <person name="Yoon E.-J."/>
            <person name="Nemec A."/>
            <person name="Young S.K."/>
            <person name="Zeng Q."/>
            <person name="Gargeya S."/>
            <person name="Fitzgerald M."/>
            <person name="Abouelleil A."/>
            <person name="Alvarado L."/>
            <person name="Berlin A.M."/>
            <person name="Chapman S.B."/>
            <person name="Dewar J."/>
            <person name="Goldberg J."/>
            <person name="Griggs A."/>
            <person name="Gujja S."/>
            <person name="Hansen M."/>
            <person name="Howarth C."/>
            <person name="Imamovic A."/>
            <person name="Larimer J."/>
            <person name="McCowan C."/>
            <person name="Murphy C."/>
            <person name="Pearson M."/>
            <person name="Priest M."/>
            <person name="Roberts A."/>
            <person name="Saif S."/>
            <person name="Shea T."/>
            <person name="Sykes S."/>
            <person name="Wortman J."/>
            <person name="Nusbaum C."/>
            <person name="Birren B."/>
        </authorList>
    </citation>
    <scope>NUCLEOTIDE SEQUENCE [LARGE SCALE GENOMIC DNA]</scope>
    <source>
        <strain evidence="8 9">CIP 110305</strain>
    </source>
</reference>
<comment type="caution">
    <text evidence="8">The sequence shown here is derived from an EMBL/GenBank/DDBJ whole genome shotgun (WGS) entry which is preliminary data.</text>
</comment>
<dbReference type="Gene3D" id="2.60.40.1090">
    <property type="entry name" value="Fimbrial-type adhesion domain"/>
    <property type="match status" value="1"/>
</dbReference>
<dbReference type="PATRIC" id="fig|421052.3.peg.3263"/>
<feature type="chain" id="PRO_5004523487" evidence="5">
    <location>
        <begin position="24"/>
        <end position="335"/>
    </location>
</feature>
<dbReference type="InterPro" id="IPR008966">
    <property type="entry name" value="Adhesion_dom_sf"/>
</dbReference>
<sequence length="335" mass="36030">MNQCLTQTALCILCLGAWQSINAACITQPGFATVDIPMNVGRVVVRPSHTVGQILHTANFVIVPNGSLSQCDGSGSTIHAVLDKNPSLSPVGDSVYNTNIQGIGIRLYRKALEDDQFSGYYPYVRNLIASEYRLSPGYFVVEIIKTAAVTGSGAFSPGRYSSYSYRDNSVPVLTSTVYGNAITIASSSCEIQGNTNRFIELAPVTKADFKGVGTTLAEQAFNMTILCNGGENPSGYTEKNLISLSYDFTPEGSAQNVIKNIASDNNKAQGVSTQLLWEGPSKQVISNNDKFELGSVNSNQTVQYQVPMTARYYQSATSVTPGRVTGLATMTIQYD</sequence>
<keyword evidence="9" id="KW-1185">Reference proteome</keyword>
<feature type="signal peptide" evidence="5">
    <location>
        <begin position="1"/>
        <end position="23"/>
    </location>
</feature>
<dbReference type="RefSeq" id="WP_016657696.1">
    <property type="nucleotide sequence ID" value="NZ_KE340355.1"/>
</dbReference>
<name>S3MR18_9GAMM</name>
<dbReference type="PANTHER" id="PTHR33420">
    <property type="entry name" value="FIMBRIAL SUBUNIT ELFA-RELATED"/>
    <property type="match status" value="1"/>
</dbReference>
<dbReference type="GO" id="GO:0009289">
    <property type="term" value="C:pilus"/>
    <property type="evidence" value="ECO:0007669"/>
    <property type="project" value="UniProtKB-SubCell"/>
</dbReference>
<dbReference type="STRING" id="632955.GCA_000829675_03009"/>
<organism evidence="8 9">
    <name type="scientific">Acinetobacter rudis CIP 110305</name>
    <dbReference type="NCBI Taxonomy" id="421052"/>
    <lineage>
        <taxon>Bacteria</taxon>
        <taxon>Pseudomonadati</taxon>
        <taxon>Pseudomonadota</taxon>
        <taxon>Gammaproteobacteria</taxon>
        <taxon>Moraxellales</taxon>
        <taxon>Moraxellaceae</taxon>
        <taxon>Acinetobacter</taxon>
    </lineage>
</organism>
<protein>
    <submittedName>
        <fullName evidence="8">Uncharacterized protein</fullName>
    </submittedName>
</protein>
<dbReference type="AlphaFoldDB" id="S3MR18"/>
<dbReference type="PANTHER" id="PTHR33420:SF3">
    <property type="entry name" value="FIMBRIAL SUBUNIT ELFA"/>
    <property type="match status" value="1"/>
</dbReference>
<gene>
    <name evidence="8" type="ORF">F945_03329</name>
</gene>
<dbReference type="HOGENOM" id="CLU_058392_2_0_6"/>
<dbReference type="Gene3D" id="2.60.40.3310">
    <property type="match status" value="1"/>
</dbReference>
<comment type="subcellular location">
    <subcellularLocation>
        <location evidence="1">Fimbrium</location>
    </subcellularLocation>
</comment>
<evidence type="ECO:0000259" key="6">
    <source>
        <dbReference type="Pfam" id="PF00419"/>
    </source>
</evidence>
<keyword evidence="4" id="KW-0281">Fimbrium</keyword>
<feature type="domain" description="Fimbrial-type adhesion" evidence="6">
    <location>
        <begin position="183"/>
        <end position="335"/>
    </location>
</feature>
<evidence type="ECO:0000256" key="4">
    <source>
        <dbReference type="ARBA" id="ARBA00023263"/>
    </source>
</evidence>
<evidence type="ECO:0000256" key="1">
    <source>
        <dbReference type="ARBA" id="ARBA00004561"/>
    </source>
</evidence>